<dbReference type="GO" id="GO:0006044">
    <property type="term" value="P:N-acetylglucosamine metabolic process"/>
    <property type="evidence" value="ECO:0007669"/>
    <property type="project" value="TreeGrafter"/>
</dbReference>
<protein>
    <submittedName>
        <fullName evidence="3">Beta-1,4-mannosyl-glycoprotein 4-beta-N-acetylglucosaminyltransferase a</fullName>
    </submittedName>
</protein>
<evidence type="ECO:0000313" key="3">
    <source>
        <dbReference type="RefSeq" id="XP_026063611.1"/>
    </source>
</evidence>
<evidence type="ECO:0000313" key="2">
    <source>
        <dbReference type="Proteomes" id="UP000515129"/>
    </source>
</evidence>
<dbReference type="CTD" id="553676"/>
<keyword evidence="1" id="KW-0812">Transmembrane</keyword>
<dbReference type="RefSeq" id="XP_026063611.1">
    <property type="nucleotide sequence ID" value="XM_026207826.1"/>
</dbReference>
<evidence type="ECO:0000256" key="1">
    <source>
        <dbReference type="SAM" id="Phobius"/>
    </source>
</evidence>
<dbReference type="PANTHER" id="PTHR12224">
    <property type="entry name" value="BETA-1,4-MANNOSYL-GLYCOPROTEIN BETA-1,4-N-ACETYLGLUCOSAMINYL-TRANSFERASE"/>
    <property type="match status" value="1"/>
</dbReference>
<sequence>MGRSHLAIRMRIRRHKVFLLCLLGICVISFLHYYKALHNISLLQELSAPSTHLKSLKIFSDIFWNFPAADFRPQQDFHKHSQLKVNVDSNLILKGPPDKKLHERTFVLRDDPTPFFIHTKSGAVCFREGIDMTASASHHRLLQQHHREIKFKDKAINEVEKVVQCPCRQGWHGPHCGIPTIVYHSNLPSKSKVTPRKVPRRVINAININHEFDLLHTRFHELGDVVDVFLVCESNFTAFGDSRTLLFQQMILNGTFDYIKHKILYVFLDHFPDGGRTDGWIADDYLRTYLTKNGMSRLEGLKADDVFIIDDADEIPVRDGILFLKLYDGWTEPVGIHMRKSLYGFYWRQFGTLNVLSACTAAMLFKVYKGDGIYLRRRSYYSMSGFREYENSTGRILVPWAIGSPVHYAGWHCSWCFKPEGIYYKLISAQNGDFPRWGDYSEKRKMSYIKELIRTGGWFDGSAPEYPPSDPKEHMYAPKYLLDNYEKYRYLLENPYATINVKRNGSSFKGVI</sequence>
<organism evidence="2 3">
    <name type="scientific">Carassius auratus</name>
    <name type="common">Goldfish</name>
    <dbReference type="NCBI Taxonomy" id="7957"/>
    <lineage>
        <taxon>Eukaryota</taxon>
        <taxon>Metazoa</taxon>
        <taxon>Chordata</taxon>
        <taxon>Craniata</taxon>
        <taxon>Vertebrata</taxon>
        <taxon>Euteleostomi</taxon>
        <taxon>Actinopterygii</taxon>
        <taxon>Neopterygii</taxon>
        <taxon>Teleostei</taxon>
        <taxon>Ostariophysi</taxon>
        <taxon>Cypriniformes</taxon>
        <taxon>Cyprinidae</taxon>
        <taxon>Cyprininae</taxon>
        <taxon>Carassius</taxon>
    </lineage>
</organism>
<dbReference type="GO" id="GO:0016020">
    <property type="term" value="C:membrane"/>
    <property type="evidence" value="ECO:0007669"/>
    <property type="project" value="InterPro"/>
</dbReference>
<keyword evidence="2" id="KW-1185">Reference proteome</keyword>
<dbReference type="GO" id="GO:0003830">
    <property type="term" value="F:beta-1,4-mannosylglycoprotein 4-beta-N-acetylglucosaminyltransferase activity"/>
    <property type="evidence" value="ECO:0007669"/>
    <property type="project" value="InterPro"/>
</dbReference>
<name>A0A6P6JUQ2_CARAU</name>
<keyword evidence="1" id="KW-1133">Transmembrane helix</keyword>
<feature type="transmembrane region" description="Helical" evidence="1">
    <location>
        <begin position="17"/>
        <end position="34"/>
    </location>
</feature>
<dbReference type="AlphaFoldDB" id="A0A6P6JUQ2"/>
<dbReference type="Pfam" id="PF04724">
    <property type="entry name" value="Glyco_transf_17"/>
    <property type="match status" value="1"/>
</dbReference>
<gene>
    <name evidence="3" type="primary">mgat3a</name>
</gene>
<dbReference type="OrthoDB" id="6474464at2759"/>
<dbReference type="KEGG" id="caua:113046809"/>
<proteinExistence type="predicted"/>
<accession>A0A6P6JUQ2</accession>
<reference evidence="3" key="1">
    <citation type="submission" date="2025-08" db="UniProtKB">
        <authorList>
            <consortium name="RefSeq"/>
        </authorList>
    </citation>
    <scope>IDENTIFICATION</scope>
    <source>
        <strain evidence="3">Wakin</strain>
        <tissue evidence="3">Muscle</tissue>
    </source>
</reference>
<dbReference type="PANTHER" id="PTHR12224:SF0">
    <property type="entry name" value="BETA-1,4-MANNOSYL-GLYCOPROTEIN 4-BETA-N-ACETYLGLUCOSAMINYLTRANSFERASE"/>
    <property type="match status" value="1"/>
</dbReference>
<dbReference type="InterPro" id="IPR006813">
    <property type="entry name" value="Glyco_trans_17"/>
</dbReference>
<keyword evidence="1" id="KW-0472">Membrane</keyword>
<dbReference type="Proteomes" id="UP000515129">
    <property type="component" value="Chromosome 28"/>
</dbReference>